<keyword evidence="2" id="KW-1185">Reference proteome</keyword>
<evidence type="ECO:0000313" key="1">
    <source>
        <dbReference type="EMBL" id="CAD7679799.1"/>
    </source>
</evidence>
<dbReference type="EMBL" id="CAJHUB010000744">
    <property type="protein sequence ID" value="CAD7679799.1"/>
    <property type="molecule type" value="Genomic_DNA"/>
</dbReference>
<organism evidence="1 2">
    <name type="scientific">Nyctereutes procyonoides</name>
    <name type="common">Raccoon dog</name>
    <name type="synonym">Canis procyonoides</name>
    <dbReference type="NCBI Taxonomy" id="34880"/>
    <lineage>
        <taxon>Eukaryota</taxon>
        <taxon>Metazoa</taxon>
        <taxon>Chordata</taxon>
        <taxon>Craniata</taxon>
        <taxon>Vertebrata</taxon>
        <taxon>Euteleostomi</taxon>
        <taxon>Mammalia</taxon>
        <taxon>Eutheria</taxon>
        <taxon>Laurasiatheria</taxon>
        <taxon>Carnivora</taxon>
        <taxon>Caniformia</taxon>
        <taxon>Canidae</taxon>
        <taxon>Nyctereutes</taxon>
    </lineage>
</organism>
<comment type="caution">
    <text evidence="1">The sequence shown here is derived from an EMBL/GenBank/DDBJ whole genome shotgun (WGS) entry which is preliminary data.</text>
</comment>
<dbReference type="Proteomes" id="UP000645828">
    <property type="component" value="Unassembled WGS sequence"/>
</dbReference>
<evidence type="ECO:0000313" key="2">
    <source>
        <dbReference type="Proteomes" id="UP000645828"/>
    </source>
</evidence>
<dbReference type="AlphaFoldDB" id="A0A811YTD3"/>
<proteinExistence type="predicted"/>
<sequence>MLEIWLDHYRDDFCQLPEFPSLMKLLQIPRTAHARLRHGTPQAPVDWELW</sequence>
<gene>
    <name evidence="1" type="ORF">NYPRO_LOCUS12598</name>
</gene>
<accession>A0A811YTD3</accession>
<name>A0A811YTD3_NYCPR</name>
<reference evidence="1" key="1">
    <citation type="submission" date="2020-12" db="EMBL/GenBank/DDBJ databases">
        <authorList>
            <consortium name="Molecular Ecology Group"/>
        </authorList>
    </citation>
    <scope>NUCLEOTIDE SEQUENCE</scope>
    <source>
        <strain evidence="1">TBG_1078</strain>
    </source>
</reference>
<protein>
    <submittedName>
        <fullName evidence="1">(raccoon dog) hypothetical protein</fullName>
    </submittedName>
</protein>